<gene>
    <name evidence="15 16 17" type="primary">LOC101848691</name>
</gene>
<dbReference type="Gene3D" id="3.40.50.10140">
    <property type="entry name" value="Toll/interleukin-1 receptor homology (TIR) domain"/>
    <property type="match status" value="1"/>
</dbReference>
<feature type="signal peptide" evidence="12">
    <location>
        <begin position="1"/>
        <end position="27"/>
    </location>
</feature>
<dbReference type="Pfam" id="PF13855">
    <property type="entry name" value="LRR_8"/>
    <property type="match status" value="2"/>
</dbReference>
<evidence type="ECO:0000313" key="15">
    <source>
        <dbReference type="RefSeq" id="XP_005108716.1"/>
    </source>
</evidence>
<dbReference type="PROSITE" id="PS50104">
    <property type="entry name" value="TIR"/>
    <property type="match status" value="1"/>
</dbReference>
<keyword evidence="8 11" id="KW-0472">Membrane</keyword>
<evidence type="ECO:0000313" key="14">
    <source>
        <dbReference type="Proteomes" id="UP000694888"/>
    </source>
</evidence>
<dbReference type="Gene3D" id="3.80.10.10">
    <property type="entry name" value="Ribonuclease Inhibitor"/>
    <property type="match status" value="4"/>
</dbReference>
<evidence type="ECO:0000256" key="2">
    <source>
        <dbReference type="ARBA" id="ARBA00009634"/>
    </source>
</evidence>
<dbReference type="SMART" id="SM00369">
    <property type="entry name" value="LRR_TYP"/>
    <property type="match status" value="6"/>
</dbReference>
<evidence type="ECO:0000256" key="8">
    <source>
        <dbReference type="ARBA" id="ARBA00023136"/>
    </source>
</evidence>
<sequence>MMTPQLGSAGPVLLTIVLAALGNCCLGETAVNESNVTRAAMVRRDLHLVPSCGSQSLSPGRDIRCDVNLLDSDVVSTSPQPSQLLVETPAELLKYGTPVNRFRCGACVCVNASRKATLADCNFRHTRWSLHRVPNWLPPTSQSIDFSNNRIKQLMSQNLTLYPNLLALNMSNNLLSSIDSASMEMPNFWSPVKILDISFNEVENITDYAFENLSNLTHLFAARIQVSRITNFTFAGLHSLEVLDLSYGIIGHIETGAFRSLERLSILLLTHNIRLSSYKMTSDLFRPLRQLFKLDIAGSSGGQNVPSQSLSVLHNLSELYVDGNKILHFGPEVRNLSKLYTVYVGKNGFCNLVAITPDMFENLIYLKKFAVIDCKLSSIDTMALRSLKHLEEFVLSKPSDITIRQALNLIPYLNNSTLKSLFFDNFHELGGYRMPAIGYNESRLFQGLTKLEVLRMETLHLFFIEPRFVENLPQSLRYLSFKGNRLHSVNILRSLLDSGKLRGLVEFDISDQNYFVSSDPRLREIHKQNTTQTLSPYDPILNPLKIWHLAQRPSHMSSHPESRLMHMGLPLRPRATTNKSPRSLPIYRANNAFKFGDPILRLKSLHVEQVYFSNGYLNSWGTLQLPSTSVVADLSDNKCDEISMRFLPAQNQMEVLSAQRNYLGNALARDYVGNTFVRAYRVTYLDLSHNSIYRLPYKVFQNMSKIRVIVLTDNHLQALDIKLSHMASLSFLDLRRNSVSWISKRSRDDLDTLAMSHTVTLALENNPLPCTCNGLEVLSWIAFTRVRILDQDFLQCRDKDQRIFPMGDIKTRFRVLRRSCVSYAYIVSVSASSVGVALVIITSALLVRNRWRLCYWKNIILARYYGMRQPGENNVNYKFDAYLVYSEDIERFIVTECFRELEDRGHKVCIEAKDFLPGSFIPCNIVSAVQSSTFTVLILSAGYRDNEWFEYSLQMALMEEATSRRQVLHLFLYDPMQDAQLSRDLLRLMRQDAYSEFPPPDSQPEVKKVFWDTFSRFIGHTDNPELFPRLELEV</sequence>
<evidence type="ECO:0000256" key="12">
    <source>
        <dbReference type="SAM" id="SignalP"/>
    </source>
</evidence>
<feature type="domain" description="TIR" evidence="13">
    <location>
        <begin position="877"/>
        <end position="1018"/>
    </location>
</feature>
<dbReference type="InterPro" id="IPR003591">
    <property type="entry name" value="Leu-rich_rpt_typical-subtyp"/>
</dbReference>
<dbReference type="SUPFAM" id="SSF52058">
    <property type="entry name" value="L domain-like"/>
    <property type="match status" value="2"/>
</dbReference>
<evidence type="ECO:0000256" key="3">
    <source>
        <dbReference type="ARBA" id="ARBA00022614"/>
    </source>
</evidence>
<organism evidence="14 16">
    <name type="scientific">Aplysia californica</name>
    <name type="common">California sea hare</name>
    <dbReference type="NCBI Taxonomy" id="6500"/>
    <lineage>
        <taxon>Eukaryota</taxon>
        <taxon>Metazoa</taxon>
        <taxon>Spiralia</taxon>
        <taxon>Lophotrochozoa</taxon>
        <taxon>Mollusca</taxon>
        <taxon>Gastropoda</taxon>
        <taxon>Heterobranchia</taxon>
        <taxon>Euthyneura</taxon>
        <taxon>Tectipleura</taxon>
        <taxon>Aplysiida</taxon>
        <taxon>Aplysioidea</taxon>
        <taxon>Aplysiidae</taxon>
        <taxon>Aplysia</taxon>
    </lineage>
</organism>
<evidence type="ECO:0000256" key="5">
    <source>
        <dbReference type="ARBA" id="ARBA00022729"/>
    </source>
</evidence>
<reference evidence="15 16" key="1">
    <citation type="submission" date="2025-05" db="UniProtKB">
        <authorList>
            <consortium name="RefSeq"/>
        </authorList>
    </citation>
    <scope>IDENTIFICATION</scope>
</reference>
<feature type="chain" id="PRO_5045021129" evidence="12">
    <location>
        <begin position="28"/>
        <end position="1034"/>
    </location>
</feature>
<name>A0ABM0K4R3_APLCA</name>
<dbReference type="PANTHER" id="PTHR24365">
    <property type="entry name" value="TOLL-LIKE RECEPTOR"/>
    <property type="match status" value="1"/>
</dbReference>
<keyword evidence="14" id="KW-1185">Reference proteome</keyword>
<dbReference type="RefSeq" id="XP_005108716.1">
    <property type="nucleotide sequence ID" value="XM_005108659.3"/>
</dbReference>
<protein>
    <submittedName>
        <fullName evidence="15 16">Toll-like receptor 4</fullName>
    </submittedName>
</protein>
<dbReference type="InterPro" id="IPR001611">
    <property type="entry name" value="Leu-rich_rpt"/>
</dbReference>
<evidence type="ECO:0000256" key="7">
    <source>
        <dbReference type="ARBA" id="ARBA00022989"/>
    </source>
</evidence>
<dbReference type="RefSeq" id="XP_005108717.1">
    <property type="nucleotide sequence ID" value="XM_005108660.3"/>
</dbReference>
<evidence type="ECO:0000256" key="10">
    <source>
        <dbReference type="ARBA" id="ARBA00023180"/>
    </source>
</evidence>
<dbReference type="SUPFAM" id="SSF52200">
    <property type="entry name" value="Toll/Interleukin receptor TIR domain"/>
    <property type="match status" value="1"/>
</dbReference>
<dbReference type="InterPro" id="IPR000157">
    <property type="entry name" value="TIR_dom"/>
</dbReference>
<evidence type="ECO:0000313" key="17">
    <source>
        <dbReference type="RefSeq" id="XP_005108718.1"/>
    </source>
</evidence>
<evidence type="ECO:0000259" key="13">
    <source>
        <dbReference type="PROSITE" id="PS50104"/>
    </source>
</evidence>
<comment type="subcellular location">
    <subcellularLocation>
        <location evidence="1">Membrane</location>
        <topology evidence="1">Single-pass membrane protein</topology>
    </subcellularLocation>
</comment>
<dbReference type="InterPro" id="IPR035897">
    <property type="entry name" value="Toll_tir_struct_dom_sf"/>
</dbReference>
<feature type="transmembrane region" description="Helical" evidence="11">
    <location>
        <begin position="823"/>
        <end position="847"/>
    </location>
</feature>
<evidence type="ECO:0000256" key="6">
    <source>
        <dbReference type="ARBA" id="ARBA00022737"/>
    </source>
</evidence>
<keyword evidence="10" id="KW-0325">Glycoprotein</keyword>
<keyword evidence="4 11" id="KW-0812">Transmembrane</keyword>
<keyword evidence="9" id="KW-0675">Receptor</keyword>
<keyword evidence="3" id="KW-0433">Leucine-rich repeat</keyword>
<keyword evidence="6" id="KW-0677">Repeat</keyword>
<keyword evidence="7 11" id="KW-1133">Transmembrane helix</keyword>
<dbReference type="SMART" id="SM00255">
    <property type="entry name" value="TIR"/>
    <property type="match status" value="1"/>
</dbReference>
<keyword evidence="5 12" id="KW-0732">Signal</keyword>
<evidence type="ECO:0000256" key="11">
    <source>
        <dbReference type="SAM" id="Phobius"/>
    </source>
</evidence>
<evidence type="ECO:0000256" key="9">
    <source>
        <dbReference type="ARBA" id="ARBA00023170"/>
    </source>
</evidence>
<dbReference type="PANTHER" id="PTHR24365:SF541">
    <property type="entry name" value="PROTEIN TOLL-RELATED"/>
    <property type="match status" value="1"/>
</dbReference>
<dbReference type="RefSeq" id="XP_005108718.1">
    <property type="nucleotide sequence ID" value="XM_005108661.3"/>
</dbReference>
<accession>A0ABM0K4R3</accession>
<dbReference type="Pfam" id="PF01582">
    <property type="entry name" value="TIR"/>
    <property type="match status" value="1"/>
</dbReference>
<evidence type="ECO:0000313" key="16">
    <source>
        <dbReference type="RefSeq" id="XP_005108717.1"/>
    </source>
</evidence>
<dbReference type="GeneID" id="101848691"/>
<evidence type="ECO:0000256" key="4">
    <source>
        <dbReference type="ARBA" id="ARBA00022692"/>
    </source>
</evidence>
<evidence type="ECO:0000256" key="1">
    <source>
        <dbReference type="ARBA" id="ARBA00004167"/>
    </source>
</evidence>
<proteinExistence type="inferred from homology"/>
<dbReference type="Proteomes" id="UP000694888">
    <property type="component" value="Unplaced"/>
</dbReference>
<comment type="similarity">
    <text evidence="2">Belongs to the Toll-like receptor family.</text>
</comment>
<dbReference type="InterPro" id="IPR032675">
    <property type="entry name" value="LRR_dom_sf"/>
</dbReference>